<evidence type="ECO:0000256" key="1">
    <source>
        <dbReference type="SAM" id="MobiDB-lite"/>
    </source>
</evidence>
<feature type="region of interest" description="Disordered" evidence="1">
    <location>
        <begin position="737"/>
        <end position="814"/>
    </location>
</feature>
<reference evidence="2" key="1">
    <citation type="journal article" date="2023" name="Mol. Phylogenet. Evol.">
        <title>Genome-scale phylogeny and comparative genomics of the fungal order Sordariales.</title>
        <authorList>
            <person name="Hensen N."/>
            <person name="Bonometti L."/>
            <person name="Westerberg I."/>
            <person name="Brannstrom I.O."/>
            <person name="Guillou S."/>
            <person name="Cros-Aarteil S."/>
            <person name="Calhoun S."/>
            <person name="Haridas S."/>
            <person name="Kuo A."/>
            <person name="Mondo S."/>
            <person name="Pangilinan J."/>
            <person name="Riley R."/>
            <person name="LaButti K."/>
            <person name="Andreopoulos B."/>
            <person name="Lipzen A."/>
            <person name="Chen C."/>
            <person name="Yan M."/>
            <person name="Daum C."/>
            <person name="Ng V."/>
            <person name="Clum A."/>
            <person name="Steindorff A."/>
            <person name="Ohm R.A."/>
            <person name="Martin F."/>
            <person name="Silar P."/>
            <person name="Natvig D.O."/>
            <person name="Lalanne C."/>
            <person name="Gautier V."/>
            <person name="Ament-Velasquez S.L."/>
            <person name="Kruys A."/>
            <person name="Hutchinson M.I."/>
            <person name="Powell A.J."/>
            <person name="Barry K."/>
            <person name="Miller A.N."/>
            <person name="Grigoriev I.V."/>
            <person name="Debuchy R."/>
            <person name="Gladieux P."/>
            <person name="Hiltunen Thoren M."/>
            <person name="Johannesson H."/>
        </authorList>
    </citation>
    <scope>NUCLEOTIDE SEQUENCE</scope>
    <source>
        <strain evidence="2">PSN243</strain>
    </source>
</reference>
<comment type="caution">
    <text evidence="2">The sequence shown here is derived from an EMBL/GenBank/DDBJ whole genome shotgun (WGS) entry which is preliminary data.</text>
</comment>
<feature type="compositionally biased region" description="Acidic residues" evidence="1">
    <location>
        <begin position="777"/>
        <end position="798"/>
    </location>
</feature>
<sequence>FIHRFILRTIACDAPKDVKRLRISELALRWLLVRFEVLPSFISSLLHQDCPPRFHEFTLRGHATSHVFWYNLPIRVAVPCVEEQASHTLSQAGSNQTNPGTYLHLNDMGLDIRSSRIIVYCRKEGSTCQCVCFDFQDGRWPTLVEEPYGRMKETLQHSQSRGLCQHSASMHLTILSSSVRWWTTALSRVKEQLICHVTYRYLTNHVFVQEKGLLARMTETTLLPEGNTLKQLLETNQSLHIIVNHLRRYKTETEASIEIAVALLDLPCLWVIEPDHSQNSGGALHGVLRASLRISIQQFQGLSAMVDELEGKANTILALLFQSMKLVNDMVLINNGKAMRKMMKSAKAQQKSARLMMRESCQIAKNTRKDGVSMKALALLSAFFLPATSYAVIHSIFADLSFAPSSLALPSLSTSKNGSAENICITHSQQMDNSKDSESKMGDEPAISSPAQQVSSAFLDSKIAIAVDISGSTYGTVFKSEQEAILSICSLIPETRHSNTTIIPWSDMAGSPCPIAKIEHHLQSGGGTDPNCLLEDASCRRALQDCHFWFLMTDGEIFDDLVYAFSRNLAAHRMHTKACVISIFGKTLKRPKDCNISVGVSVFATSPHVAFLYTDVDTGRTYVLSTKGCFSTLLPPGKRNPKLNLETNWEDLPRTSYENLTRISVPETQVLGEDEIMLQGETAVVNFKSLLSDENIDESLMKQILENEDNMRTLAITAKTRGEREKFGLWLDKVDARSAGEGSGSAPSYPPPLLLRPRKFKRPQGSLKAYFTPRGEADDDYDTENETEETSDEYEDAEAPAPAPNRRNSVSTQATAAMRSIAESACGDAESVGGFINDLEEVRVPNRMPEPTPPRFGLFARAPLRISAPPLQTSGLLSSPGFLKPARPDAPDHFQGQCTKCLAPKDAGTTLALLLNPSGATTAPATKDFPPVSSSSTLVYALTMGNYPEMDIISESLFCDSCLYKKAGATGTGMTNGADVGEPAVGPLVIQPLVTYKNNKAAWLDTINIATNKRFEKSDLPAVFLAIIYTKLEKLPSSPDGHSNAQQLRAALEWEAGMIQSSANLQASPGLGTAPYQQHSGSAIIQDAVLLYFRNALIRSDSLLLHYPMDGFIVANAILSSSRHSSTISPKKRQSVVLSRFFFHLTESFHANGRPELEARASMVQSLLVDNNPSRPRSLLRWDAARARILKLKDSVMTMKTATPSTTSSLSGSYKLSLSVAELVDASLLTHQDLATFERLGELFGWIDKEGRHALCIFVHYLLRSETSESEPLACFQQLMGRDGIRRILTKAGPLDEHSVERLVRDLPDY</sequence>
<gene>
    <name evidence="2" type="ORF">QBC34DRAFT_296159</name>
</gene>
<accession>A0AAV9GTS7</accession>
<keyword evidence="3" id="KW-1185">Reference proteome</keyword>
<protein>
    <submittedName>
        <fullName evidence="2">Uncharacterized protein</fullName>
    </submittedName>
</protein>
<dbReference type="EMBL" id="MU865930">
    <property type="protein sequence ID" value="KAK4451010.1"/>
    <property type="molecule type" value="Genomic_DNA"/>
</dbReference>
<dbReference type="InterPro" id="IPR036465">
    <property type="entry name" value="vWFA_dom_sf"/>
</dbReference>
<organism evidence="2 3">
    <name type="scientific">Podospora aff. communis PSN243</name>
    <dbReference type="NCBI Taxonomy" id="3040156"/>
    <lineage>
        <taxon>Eukaryota</taxon>
        <taxon>Fungi</taxon>
        <taxon>Dikarya</taxon>
        <taxon>Ascomycota</taxon>
        <taxon>Pezizomycotina</taxon>
        <taxon>Sordariomycetes</taxon>
        <taxon>Sordariomycetidae</taxon>
        <taxon>Sordariales</taxon>
        <taxon>Podosporaceae</taxon>
        <taxon>Podospora</taxon>
    </lineage>
</organism>
<proteinExistence type="predicted"/>
<dbReference type="Proteomes" id="UP001321760">
    <property type="component" value="Unassembled WGS sequence"/>
</dbReference>
<reference evidence="2" key="2">
    <citation type="submission" date="2023-05" db="EMBL/GenBank/DDBJ databases">
        <authorList>
            <consortium name="Lawrence Berkeley National Laboratory"/>
            <person name="Steindorff A."/>
            <person name="Hensen N."/>
            <person name="Bonometti L."/>
            <person name="Westerberg I."/>
            <person name="Brannstrom I.O."/>
            <person name="Guillou S."/>
            <person name="Cros-Aarteil S."/>
            <person name="Calhoun S."/>
            <person name="Haridas S."/>
            <person name="Kuo A."/>
            <person name="Mondo S."/>
            <person name="Pangilinan J."/>
            <person name="Riley R."/>
            <person name="Labutti K."/>
            <person name="Andreopoulos B."/>
            <person name="Lipzen A."/>
            <person name="Chen C."/>
            <person name="Yanf M."/>
            <person name="Daum C."/>
            <person name="Ng V."/>
            <person name="Clum A."/>
            <person name="Ohm R."/>
            <person name="Martin F."/>
            <person name="Silar P."/>
            <person name="Natvig D."/>
            <person name="Lalanne C."/>
            <person name="Gautier V."/>
            <person name="Ament-Velasquez S.L."/>
            <person name="Kruys A."/>
            <person name="Hutchinson M.I."/>
            <person name="Powell A.J."/>
            <person name="Barry K."/>
            <person name="Miller A.N."/>
            <person name="Grigoriev I.V."/>
            <person name="Debuchy R."/>
            <person name="Gladieux P."/>
            <person name="Thoren M.H."/>
            <person name="Johannesson H."/>
        </authorList>
    </citation>
    <scope>NUCLEOTIDE SEQUENCE</scope>
    <source>
        <strain evidence="2">PSN243</strain>
    </source>
</reference>
<evidence type="ECO:0000313" key="2">
    <source>
        <dbReference type="EMBL" id="KAK4451010.1"/>
    </source>
</evidence>
<dbReference type="SUPFAM" id="SSF53300">
    <property type="entry name" value="vWA-like"/>
    <property type="match status" value="1"/>
</dbReference>
<evidence type="ECO:0000313" key="3">
    <source>
        <dbReference type="Proteomes" id="UP001321760"/>
    </source>
</evidence>
<name>A0AAV9GTS7_9PEZI</name>
<feature type="non-terminal residue" evidence="2">
    <location>
        <position position="1"/>
    </location>
</feature>